<dbReference type="SUPFAM" id="SSF48498">
    <property type="entry name" value="Tetracyclin repressor-like, C-terminal domain"/>
    <property type="match status" value="1"/>
</dbReference>
<gene>
    <name evidence="4" type="ORF">SAMN04487904_102357</name>
</gene>
<evidence type="ECO:0000313" key="4">
    <source>
        <dbReference type="EMBL" id="SFT47522.1"/>
    </source>
</evidence>
<dbReference type="InterPro" id="IPR036271">
    <property type="entry name" value="Tet_transcr_reg_TetR-rel_C_sf"/>
</dbReference>
<dbReference type="EMBL" id="FPAT01000002">
    <property type="protein sequence ID" value="SFT47522.1"/>
    <property type="molecule type" value="Genomic_DNA"/>
</dbReference>
<accession>A0A1I6YAT1</accession>
<keyword evidence="5" id="KW-1185">Reference proteome</keyword>
<name>A0A1I6YAT1_9ACTN</name>
<evidence type="ECO:0000259" key="3">
    <source>
        <dbReference type="Pfam" id="PF13305"/>
    </source>
</evidence>
<protein>
    <recommendedName>
        <fullName evidence="3">HTH-type transcriptional regulator MT1864/Rv1816-like C-terminal domain-containing protein</fullName>
    </recommendedName>
</protein>
<evidence type="ECO:0000313" key="5">
    <source>
        <dbReference type="Proteomes" id="UP000199165"/>
    </source>
</evidence>
<proteinExistence type="predicted"/>
<evidence type="ECO:0000256" key="2">
    <source>
        <dbReference type="ARBA" id="ARBA00023163"/>
    </source>
</evidence>
<keyword evidence="2" id="KW-0804">Transcription</keyword>
<sequence>MSNELEFDEVGDVLHRATTGKTGRDAFTALATAYRDHSHQHPSRDEAVDAARYVRSTLHGFVGLELAGGFEIPRSFEHGFDRLTDAARAAAVAVRSR</sequence>
<dbReference type="AlphaFoldDB" id="A0A1I6YAT1"/>
<dbReference type="InterPro" id="IPR025996">
    <property type="entry name" value="MT1864/Rv1816-like_C"/>
</dbReference>
<dbReference type="Pfam" id="PF13305">
    <property type="entry name" value="TetR_C_33"/>
    <property type="match status" value="1"/>
</dbReference>
<dbReference type="STRING" id="995060.SAMN04487904_102357"/>
<dbReference type="RefSeq" id="WP_092974547.1">
    <property type="nucleotide sequence ID" value="NZ_FPAT01000002.1"/>
</dbReference>
<dbReference type="Gene3D" id="1.10.357.10">
    <property type="entry name" value="Tetracycline Repressor, domain 2"/>
    <property type="match status" value="2"/>
</dbReference>
<organism evidence="4 5">
    <name type="scientific">Actinopolyspora righensis</name>
    <dbReference type="NCBI Taxonomy" id="995060"/>
    <lineage>
        <taxon>Bacteria</taxon>
        <taxon>Bacillati</taxon>
        <taxon>Actinomycetota</taxon>
        <taxon>Actinomycetes</taxon>
        <taxon>Actinopolysporales</taxon>
        <taxon>Actinopolysporaceae</taxon>
        <taxon>Actinopolyspora</taxon>
        <taxon>Actinopolyspora alba group</taxon>
    </lineage>
</organism>
<reference evidence="5" key="1">
    <citation type="submission" date="2016-10" db="EMBL/GenBank/DDBJ databases">
        <authorList>
            <person name="Varghese N."/>
            <person name="Submissions S."/>
        </authorList>
    </citation>
    <scope>NUCLEOTIDE SEQUENCE [LARGE SCALE GENOMIC DNA]</scope>
    <source>
        <strain evidence="5">DSM 45501</strain>
    </source>
</reference>
<dbReference type="Proteomes" id="UP000199165">
    <property type="component" value="Unassembled WGS sequence"/>
</dbReference>
<feature type="domain" description="HTH-type transcriptional regulator MT1864/Rv1816-like C-terminal" evidence="3">
    <location>
        <begin position="18"/>
        <end position="86"/>
    </location>
</feature>
<evidence type="ECO:0000256" key="1">
    <source>
        <dbReference type="ARBA" id="ARBA00023015"/>
    </source>
</evidence>
<keyword evidence="1" id="KW-0805">Transcription regulation</keyword>